<proteinExistence type="predicted"/>
<dbReference type="EMBL" id="VOIH02000006">
    <property type="protein sequence ID" value="KAF3444964.1"/>
    <property type="molecule type" value="Genomic_DNA"/>
</dbReference>
<sequence>MIAFEQNIKSLHKKALDVKERLLEIKNQLTCCEAKKKKLKSLECEISKNMLKSQKKINDAYKEVEAAQKLLIILDAYVYVNTYAATFEYVNAYAAAFDEGLFKLYI</sequence>
<dbReference type="AlphaFoldDB" id="A0A8K0MFZ1"/>
<accession>A0A8K0MFZ1</accession>
<organism evidence="1 2">
    <name type="scientific">Rhamnella rubrinervis</name>
    <dbReference type="NCBI Taxonomy" id="2594499"/>
    <lineage>
        <taxon>Eukaryota</taxon>
        <taxon>Viridiplantae</taxon>
        <taxon>Streptophyta</taxon>
        <taxon>Embryophyta</taxon>
        <taxon>Tracheophyta</taxon>
        <taxon>Spermatophyta</taxon>
        <taxon>Magnoliopsida</taxon>
        <taxon>eudicotyledons</taxon>
        <taxon>Gunneridae</taxon>
        <taxon>Pentapetalae</taxon>
        <taxon>rosids</taxon>
        <taxon>fabids</taxon>
        <taxon>Rosales</taxon>
        <taxon>Rhamnaceae</taxon>
        <taxon>rhamnoid group</taxon>
        <taxon>Rhamneae</taxon>
        <taxon>Rhamnella</taxon>
    </lineage>
</organism>
<dbReference type="OrthoDB" id="2425403at2759"/>
<evidence type="ECO:0000313" key="2">
    <source>
        <dbReference type="Proteomes" id="UP000796880"/>
    </source>
</evidence>
<dbReference type="Proteomes" id="UP000796880">
    <property type="component" value="Unassembled WGS sequence"/>
</dbReference>
<keyword evidence="2" id="KW-1185">Reference proteome</keyword>
<comment type="caution">
    <text evidence="1">The sequence shown here is derived from an EMBL/GenBank/DDBJ whole genome shotgun (WGS) entry which is preliminary data.</text>
</comment>
<reference evidence="1" key="1">
    <citation type="submission" date="2020-03" db="EMBL/GenBank/DDBJ databases">
        <title>A high-quality chromosome-level genome assembly of a woody plant with both climbing and erect habits, Rhamnella rubrinervis.</title>
        <authorList>
            <person name="Lu Z."/>
            <person name="Yang Y."/>
            <person name="Zhu X."/>
            <person name="Sun Y."/>
        </authorList>
    </citation>
    <scope>NUCLEOTIDE SEQUENCE</scope>
    <source>
        <strain evidence="1">BYM</strain>
        <tissue evidence="1">Leaf</tissue>
    </source>
</reference>
<evidence type="ECO:0000313" key="1">
    <source>
        <dbReference type="EMBL" id="KAF3444964.1"/>
    </source>
</evidence>
<name>A0A8K0MFZ1_9ROSA</name>
<protein>
    <submittedName>
        <fullName evidence="1">Uncharacterized protein</fullName>
    </submittedName>
</protein>
<gene>
    <name evidence="1" type="ORF">FNV43_RR14657</name>
</gene>